<keyword evidence="3" id="KW-1185">Reference proteome</keyword>
<keyword evidence="1" id="KW-0812">Transmembrane</keyword>
<keyword evidence="1" id="KW-0472">Membrane</keyword>
<gene>
    <name evidence="2" type="ORF">MGALLINA_02350</name>
</gene>
<proteinExistence type="predicted"/>
<evidence type="ECO:0000313" key="2">
    <source>
        <dbReference type="EMBL" id="OAB49015.1"/>
    </source>
</evidence>
<dbReference type="AlphaFoldDB" id="A0A168RIG5"/>
<evidence type="ECO:0000313" key="3">
    <source>
        <dbReference type="Proteomes" id="UP000076983"/>
    </source>
</evidence>
<dbReference type="EMBL" id="LVLH01000027">
    <property type="protein sequence ID" value="OAB49015.1"/>
    <property type="molecule type" value="Genomic_DNA"/>
</dbReference>
<dbReference type="RefSeq" id="WP_063626036.1">
    <property type="nucleotide sequence ID" value="NZ_LVLH01000027.1"/>
</dbReference>
<accession>A0A168RIG5</accession>
<dbReference type="PATRIC" id="fig|29557.3.peg.222"/>
<organism evidence="2 3">
    <name type="scientific">Mycoplasmopsis gallinarum</name>
    <dbReference type="NCBI Taxonomy" id="29557"/>
    <lineage>
        <taxon>Bacteria</taxon>
        <taxon>Bacillati</taxon>
        <taxon>Mycoplasmatota</taxon>
        <taxon>Mycoplasmoidales</taxon>
        <taxon>Metamycoplasmataceae</taxon>
        <taxon>Mycoplasmopsis</taxon>
    </lineage>
</organism>
<reference evidence="2 3" key="1">
    <citation type="submission" date="2016-03" db="EMBL/GenBank/DDBJ databases">
        <title>Genome sequence of Mycoplasma gallinarum strain Mgn_IPT.</title>
        <authorList>
            <person name="Yacoub E."/>
            <person name="Sirand-Pugnet P."/>
            <person name="Barre A."/>
            <person name="Maurier F."/>
            <person name="Blanchard A."/>
            <person name="Ben Abdelmoumen B.M."/>
        </authorList>
    </citation>
    <scope>NUCLEOTIDE SEQUENCE [LARGE SCALE GENOMIC DNA]</scope>
    <source>
        <strain evidence="2 3">Mgn_IPT</strain>
    </source>
</reference>
<dbReference type="Proteomes" id="UP000076983">
    <property type="component" value="Unassembled WGS sequence"/>
</dbReference>
<name>A0A168RIG5_9BACT</name>
<keyword evidence="1" id="KW-1133">Transmembrane helix</keyword>
<dbReference type="OrthoDB" id="401399at2"/>
<protein>
    <submittedName>
        <fullName evidence="2">Uncharacterized protein</fullName>
    </submittedName>
</protein>
<evidence type="ECO:0000256" key="1">
    <source>
        <dbReference type="SAM" id="Phobius"/>
    </source>
</evidence>
<dbReference type="STRING" id="29557.MGALLINA_02350"/>
<feature type="transmembrane region" description="Helical" evidence="1">
    <location>
        <begin position="61"/>
        <end position="87"/>
    </location>
</feature>
<comment type="caution">
    <text evidence="2">The sequence shown here is derived from an EMBL/GenBank/DDBJ whole genome shotgun (WGS) entry which is preliminary data.</text>
</comment>
<feature type="transmembrane region" description="Helical" evidence="1">
    <location>
        <begin position="20"/>
        <end position="49"/>
    </location>
</feature>
<sequence length="152" mass="17727">MNIIIENLKKKIKEDKRKLIIYNIFDRIISLTITFLNLIVISIAIYILARLIKLNQSGERSSVFFIILAFVICTIVSFFLNIVLIVYKENTRLALYKKVKNTLIYLVVKYNNKIIDEKELAQLSQILWDKVNLKQKIVITHLIKNSLESGAK</sequence>